<protein>
    <submittedName>
        <fullName evidence="1">Uncharacterized protein</fullName>
    </submittedName>
</protein>
<keyword evidence="2" id="KW-1185">Reference proteome</keyword>
<name>A0ACC1HYM1_9FUNG</name>
<proteinExistence type="predicted"/>
<organism evidence="1 2">
    <name type="scientific">Spiromyces aspiralis</name>
    <dbReference type="NCBI Taxonomy" id="68401"/>
    <lineage>
        <taxon>Eukaryota</taxon>
        <taxon>Fungi</taxon>
        <taxon>Fungi incertae sedis</taxon>
        <taxon>Zoopagomycota</taxon>
        <taxon>Kickxellomycotina</taxon>
        <taxon>Kickxellomycetes</taxon>
        <taxon>Kickxellales</taxon>
        <taxon>Kickxellaceae</taxon>
        <taxon>Spiromyces</taxon>
    </lineage>
</organism>
<evidence type="ECO:0000313" key="2">
    <source>
        <dbReference type="Proteomes" id="UP001145114"/>
    </source>
</evidence>
<reference evidence="1" key="1">
    <citation type="submission" date="2022-06" db="EMBL/GenBank/DDBJ databases">
        <title>Phylogenomic reconstructions and comparative analyses of Kickxellomycotina fungi.</title>
        <authorList>
            <person name="Reynolds N.K."/>
            <person name="Stajich J.E."/>
            <person name="Barry K."/>
            <person name="Grigoriev I.V."/>
            <person name="Crous P."/>
            <person name="Smith M.E."/>
        </authorList>
    </citation>
    <scope>NUCLEOTIDE SEQUENCE</scope>
    <source>
        <strain evidence="1">RSA 2271</strain>
    </source>
</reference>
<dbReference type="EMBL" id="JAMZIH010000690">
    <property type="protein sequence ID" value="KAJ1678984.1"/>
    <property type="molecule type" value="Genomic_DNA"/>
</dbReference>
<sequence>VEGLSIDFLVYNIYSFLCYSIYNTLFYFSSAVNDEYQRRNDGEHNLVRFNDLVFSYHALIISGFTFYQTLIYQAWGNYKRKSTVGWSIHNIMLDFTGGVFSFLQLVLDASMVGNIASAFGNPVKLGLGLLSMGFDVLFFIQHYVLYRDRLELDELGCESYGIVYSRIPYPDIDADE</sequence>
<feature type="non-terminal residue" evidence="1">
    <location>
        <position position="1"/>
    </location>
</feature>
<dbReference type="Proteomes" id="UP001145114">
    <property type="component" value="Unassembled WGS sequence"/>
</dbReference>
<evidence type="ECO:0000313" key="1">
    <source>
        <dbReference type="EMBL" id="KAJ1678984.1"/>
    </source>
</evidence>
<comment type="caution">
    <text evidence="1">The sequence shown here is derived from an EMBL/GenBank/DDBJ whole genome shotgun (WGS) entry which is preliminary data.</text>
</comment>
<gene>
    <name evidence="1" type="ORF">EV182_002961</name>
</gene>
<accession>A0ACC1HYM1</accession>